<proteinExistence type="predicted"/>
<dbReference type="PANTHER" id="PTHR47027">
    <property type="entry name" value="REVERSE TRANSCRIPTASE DOMAIN-CONTAINING PROTEIN"/>
    <property type="match status" value="1"/>
</dbReference>
<name>A0A165IU61_EXIGL</name>
<dbReference type="OrthoDB" id="413835at2759"/>
<dbReference type="Proteomes" id="UP000077266">
    <property type="component" value="Unassembled WGS sequence"/>
</dbReference>
<evidence type="ECO:0000256" key="1">
    <source>
        <dbReference type="SAM" id="MobiDB-lite"/>
    </source>
</evidence>
<dbReference type="InParanoid" id="A0A165IU61"/>
<feature type="compositionally biased region" description="Basic and acidic residues" evidence="1">
    <location>
        <begin position="498"/>
        <end position="510"/>
    </location>
</feature>
<keyword evidence="4" id="KW-1185">Reference proteome</keyword>
<feature type="domain" description="Reverse transcriptase" evidence="2">
    <location>
        <begin position="1"/>
        <end position="147"/>
    </location>
</feature>
<accession>A0A165IU61</accession>
<dbReference type="PROSITE" id="PS50878">
    <property type="entry name" value="RT_POL"/>
    <property type="match status" value="1"/>
</dbReference>
<dbReference type="PANTHER" id="PTHR47027:SF20">
    <property type="entry name" value="REVERSE TRANSCRIPTASE-LIKE PROTEIN WITH RNA-DIRECTED DNA POLYMERASE DOMAIN"/>
    <property type="match status" value="1"/>
</dbReference>
<reference evidence="3 4" key="1">
    <citation type="journal article" date="2016" name="Mol. Biol. Evol.">
        <title>Comparative Genomics of Early-Diverging Mushroom-Forming Fungi Provides Insights into the Origins of Lignocellulose Decay Capabilities.</title>
        <authorList>
            <person name="Nagy L.G."/>
            <person name="Riley R."/>
            <person name="Tritt A."/>
            <person name="Adam C."/>
            <person name="Daum C."/>
            <person name="Floudas D."/>
            <person name="Sun H."/>
            <person name="Yadav J.S."/>
            <person name="Pangilinan J."/>
            <person name="Larsson K.H."/>
            <person name="Matsuura K."/>
            <person name="Barry K."/>
            <person name="Labutti K."/>
            <person name="Kuo R."/>
            <person name="Ohm R.A."/>
            <person name="Bhattacharya S.S."/>
            <person name="Shirouzu T."/>
            <person name="Yoshinaga Y."/>
            <person name="Martin F.M."/>
            <person name="Grigoriev I.V."/>
            <person name="Hibbett D.S."/>
        </authorList>
    </citation>
    <scope>NUCLEOTIDE SEQUENCE [LARGE SCALE GENOMIC DNA]</scope>
    <source>
        <strain evidence="3 4">HHB12029</strain>
    </source>
</reference>
<organism evidence="3 4">
    <name type="scientific">Exidia glandulosa HHB12029</name>
    <dbReference type="NCBI Taxonomy" id="1314781"/>
    <lineage>
        <taxon>Eukaryota</taxon>
        <taxon>Fungi</taxon>
        <taxon>Dikarya</taxon>
        <taxon>Basidiomycota</taxon>
        <taxon>Agaricomycotina</taxon>
        <taxon>Agaricomycetes</taxon>
        <taxon>Auriculariales</taxon>
        <taxon>Exidiaceae</taxon>
        <taxon>Exidia</taxon>
    </lineage>
</organism>
<dbReference type="EMBL" id="KV425982">
    <property type="protein sequence ID" value="KZV93881.1"/>
    <property type="molecule type" value="Genomic_DNA"/>
</dbReference>
<dbReference type="STRING" id="1314781.A0A165IU61"/>
<evidence type="ECO:0000259" key="2">
    <source>
        <dbReference type="PROSITE" id="PS50878"/>
    </source>
</evidence>
<protein>
    <recommendedName>
        <fullName evidence="2">Reverse transcriptase domain-containing protein</fullName>
    </recommendedName>
</protein>
<evidence type="ECO:0000313" key="4">
    <source>
        <dbReference type="Proteomes" id="UP000077266"/>
    </source>
</evidence>
<sequence>MGGPIFDTYRAVYQYMTYCVRVEKDYSGLFSSDMGVLIGDPASPIMWLLYFADVDIPATDQDIVLDGTRISHLEQADDIVIFATSAAALQEKLDAFFAWCCRNLLRINGRKSWWMPLGARPREIPVLDINGDPVPMEEQKLYVGMLLTSSLAHDQRAHVAAKVDKAHRISCLTFGILDRKCLELPPRPARKLYMGLVDPHMTHGCEVLPDSTLSGTEHLERVQKMYLRKMLRVGPKTCVVPLYTETGISPIRYRRADLAVRFLGYTLQQPQGDLVRCAVMDSRELAQAGKRSWFGDLRKACARLPGGGVDIGFPDSADAVDGLRTMLKEDERAYLHRTTDQCRKLPLLSGRLHEKCFSQQAPRPAPTCVFRTYLKITAPDHRKALTRFLLSDHMLAIERLRYENVPRGERRCRFCDDAVEDELHALFECDGQAELAAHRLELMSNVLRVKGEDAVARLQRSDLETVFQITVSPGTDGKLPDTIRFPDASPPFAGKVRNRTDHPGTEFIRM</sequence>
<feature type="region of interest" description="Disordered" evidence="1">
    <location>
        <begin position="490"/>
        <end position="510"/>
    </location>
</feature>
<evidence type="ECO:0000313" key="3">
    <source>
        <dbReference type="EMBL" id="KZV93881.1"/>
    </source>
</evidence>
<dbReference type="InterPro" id="IPR000477">
    <property type="entry name" value="RT_dom"/>
</dbReference>
<dbReference type="AlphaFoldDB" id="A0A165IU61"/>
<gene>
    <name evidence="3" type="ORF">EXIGLDRAFT_786979</name>
</gene>